<evidence type="ECO:0000313" key="2">
    <source>
        <dbReference type="EMBL" id="ODV80828.1"/>
    </source>
</evidence>
<feature type="compositionally biased region" description="Basic and acidic residues" evidence="1">
    <location>
        <begin position="184"/>
        <end position="194"/>
    </location>
</feature>
<sequence length="251" mass="29481">MLSYIPQILHPFPGFNLPFACHNSHSHLDRYHDLVYASAPEVKQVDTKEGCQIQISKDSGDFESYKIRLAEHGEEFQLKISSEVDEFERIFTIDSSMADMELITWKLYREEGLLVINIPKHKKGKHTLRAAHKESKKQRRLERELKRRRKEQKRLRAAKKLAKRQRKQEQEQEDYNDNSSSGVDEAHLLQHQFEESSEPETSETSEYETPSTDSECDSHPESHSSSPTKPTLEEIEDEEFVMYHRMINHEL</sequence>
<organism evidence="2 3">
    <name type="scientific">Suhomyces tanzawaensis NRRL Y-17324</name>
    <dbReference type="NCBI Taxonomy" id="984487"/>
    <lineage>
        <taxon>Eukaryota</taxon>
        <taxon>Fungi</taxon>
        <taxon>Dikarya</taxon>
        <taxon>Ascomycota</taxon>
        <taxon>Saccharomycotina</taxon>
        <taxon>Pichiomycetes</taxon>
        <taxon>Debaryomycetaceae</taxon>
        <taxon>Suhomyces</taxon>
    </lineage>
</organism>
<accession>A0A1E4SMW6</accession>
<feature type="region of interest" description="Disordered" evidence="1">
    <location>
        <begin position="124"/>
        <end position="237"/>
    </location>
</feature>
<dbReference type="EMBL" id="KV453910">
    <property type="protein sequence ID" value="ODV80828.1"/>
    <property type="molecule type" value="Genomic_DNA"/>
</dbReference>
<dbReference type="Proteomes" id="UP000094285">
    <property type="component" value="Unassembled WGS sequence"/>
</dbReference>
<evidence type="ECO:0000313" key="3">
    <source>
        <dbReference type="Proteomes" id="UP000094285"/>
    </source>
</evidence>
<dbReference type="OrthoDB" id="4093878at2759"/>
<proteinExistence type="predicted"/>
<keyword evidence="3" id="KW-1185">Reference proteome</keyword>
<evidence type="ECO:0000256" key="1">
    <source>
        <dbReference type="SAM" id="MobiDB-lite"/>
    </source>
</evidence>
<reference evidence="3" key="1">
    <citation type="submission" date="2016-05" db="EMBL/GenBank/DDBJ databases">
        <title>Comparative genomics of biotechnologically important yeasts.</title>
        <authorList>
            <consortium name="DOE Joint Genome Institute"/>
            <person name="Riley R."/>
            <person name="Haridas S."/>
            <person name="Wolfe K.H."/>
            <person name="Lopes M.R."/>
            <person name="Hittinger C.T."/>
            <person name="Goker M."/>
            <person name="Salamov A."/>
            <person name="Wisecaver J."/>
            <person name="Long T.M."/>
            <person name="Aerts A.L."/>
            <person name="Barry K."/>
            <person name="Choi C."/>
            <person name="Clum A."/>
            <person name="Coughlan A.Y."/>
            <person name="Deshpande S."/>
            <person name="Douglass A.P."/>
            <person name="Hanson S.J."/>
            <person name="Klenk H.-P."/>
            <person name="Labutti K."/>
            <person name="Lapidus A."/>
            <person name="Lindquist E."/>
            <person name="Lipzen A."/>
            <person name="Meier-Kolthoff J.P."/>
            <person name="Ohm R.A."/>
            <person name="Otillar R.P."/>
            <person name="Pangilinan J."/>
            <person name="Peng Y."/>
            <person name="Rokas A."/>
            <person name="Rosa C.A."/>
            <person name="Scheuner C."/>
            <person name="Sibirny A.A."/>
            <person name="Slot J.C."/>
            <person name="Stielow J.B."/>
            <person name="Sun H."/>
            <person name="Kurtzman C.P."/>
            <person name="Blackwell M."/>
            <person name="Grigoriev I.V."/>
            <person name="Jeffries T.W."/>
        </authorList>
    </citation>
    <scope>NUCLEOTIDE SEQUENCE [LARGE SCALE GENOMIC DNA]</scope>
    <source>
        <strain evidence="3">NRRL Y-17324</strain>
    </source>
</reference>
<protein>
    <submittedName>
        <fullName evidence="2">Uncharacterized protein</fullName>
    </submittedName>
</protein>
<gene>
    <name evidence="2" type="ORF">CANTADRAFT_178686</name>
</gene>
<feature type="compositionally biased region" description="Basic residues" evidence="1">
    <location>
        <begin position="124"/>
        <end position="166"/>
    </location>
</feature>
<name>A0A1E4SMW6_9ASCO</name>
<feature type="compositionally biased region" description="Acidic residues" evidence="1">
    <location>
        <begin position="195"/>
        <end position="206"/>
    </location>
</feature>
<dbReference type="GeneID" id="30980502"/>
<dbReference type="AlphaFoldDB" id="A0A1E4SMW6"/>
<dbReference type="RefSeq" id="XP_020065950.1">
    <property type="nucleotide sequence ID" value="XM_020206365.1"/>
</dbReference>